<comment type="caution">
    <text evidence="6">The sequence shown here is derived from an EMBL/GenBank/DDBJ whole genome shotgun (WGS) entry which is preliminary data.</text>
</comment>
<accession>A0AAV1X7B8</accession>
<evidence type="ECO:0000256" key="5">
    <source>
        <dbReference type="SAM" id="Phobius"/>
    </source>
</evidence>
<dbReference type="AlphaFoldDB" id="A0AAV1X7B8"/>
<feature type="transmembrane region" description="Helical" evidence="5">
    <location>
        <begin position="109"/>
        <end position="130"/>
    </location>
</feature>
<evidence type="ECO:0000313" key="7">
    <source>
        <dbReference type="Proteomes" id="UP001497480"/>
    </source>
</evidence>
<evidence type="ECO:0000256" key="2">
    <source>
        <dbReference type="ARBA" id="ARBA00022692"/>
    </source>
</evidence>
<dbReference type="Pfam" id="PF00335">
    <property type="entry name" value="Tetraspanin"/>
    <property type="match status" value="1"/>
</dbReference>
<organism evidence="6 7">
    <name type="scientific">Lupinus luteus</name>
    <name type="common">European yellow lupine</name>
    <dbReference type="NCBI Taxonomy" id="3873"/>
    <lineage>
        <taxon>Eukaryota</taxon>
        <taxon>Viridiplantae</taxon>
        <taxon>Streptophyta</taxon>
        <taxon>Embryophyta</taxon>
        <taxon>Tracheophyta</taxon>
        <taxon>Spermatophyta</taxon>
        <taxon>Magnoliopsida</taxon>
        <taxon>eudicotyledons</taxon>
        <taxon>Gunneridae</taxon>
        <taxon>Pentapetalae</taxon>
        <taxon>rosids</taxon>
        <taxon>fabids</taxon>
        <taxon>Fabales</taxon>
        <taxon>Fabaceae</taxon>
        <taxon>Papilionoideae</taxon>
        <taxon>50 kb inversion clade</taxon>
        <taxon>genistoids sensu lato</taxon>
        <taxon>core genistoids</taxon>
        <taxon>Genisteae</taxon>
        <taxon>Lupinus</taxon>
    </lineage>
</organism>
<dbReference type="EMBL" id="CAXHTB010000012">
    <property type="protein sequence ID" value="CAL0316887.1"/>
    <property type="molecule type" value="Genomic_DNA"/>
</dbReference>
<dbReference type="InterPro" id="IPR018499">
    <property type="entry name" value="Tetraspanin/Peripherin"/>
</dbReference>
<keyword evidence="4 5" id="KW-0472">Membrane</keyword>
<reference evidence="6 7" key="1">
    <citation type="submission" date="2024-03" db="EMBL/GenBank/DDBJ databases">
        <authorList>
            <person name="Martinez-Hernandez J."/>
        </authorList>
    </citation>
    <scope>NUCLEOTIDE SEQUENCE [LARGE SCALE GENOMIC DNA]</scope>
</reference>
<dbReference type="GO" id="GO:0016020">
    <property type="term" value="C:membrane"/>
    <property type="evidence" value="ECO:0007669"/>
    <property type="project" value="UniProtKB-SubCell"/>
</dbReference>
<protein>
    <recommendedName>
        <fullName evidence="8">Tetraspanin-18</fullName>
    </recommendedName>
</protein>
<feature type="transmembrane region" description="Helical" evidence="5">
    <location>
        <begin position="162"/>
        <end position="181"/>
    </location>
</feature>
<evidence type="ECO:0000256" key="3">
    <source>
        <dbReference type="ARBA" id="ARBA00022989"/>
    </source>
</evidence>
<gene>
    <name evidence="6" type="ORF">LLUT_LOCUS17947</name>
</gene>
<feature type="transmembrane region" description="Helical" evidence="5">
    <location>
        <begin position="12"/>
        <end position="34"/>
    </location>
</feature>
<comment type="subcellular location">
    <subcellularLocation>
        <location evidence="1">Membrane</location>
        <topology evidence="1">Multi-pass membrane protein</topology>
    </subcellularLocation>
</comment>
<evidence type="ECO:0000313" key="6">
    <source>
        <dbReference type="EMBL" id="CAL0316887.1"/>
    </source>
</evidence>
<name>A0AAV1X7B8_LUPLU</name>
<evidence type="ECO:0008006" key="8">
    <source>
        <dbReference type="Google" id="ProtNLM"/>
    </source>
</evidence>
<feature type="transmembrane region" description="Helical" evidence="5">
    <location>
        <begin position="76"/>
        <end position="97"/>
    </location>
</feature>
<sequence>MRPNCCHKSLTFLLKFLNFVQSFIGVSIFLYSLWMLNQWNRHIPETPFPNFITFTFKSQPHVFGFDVDSINLPAPWFIYAFMGIGIMVCCVTFLGYIAAEMISGCCFCLYTLFITVLLLVEAALVGFIAVDHRWEEDIPFDPTGQLESLRSFIEENVDICRLVGIVVLVIQALSLILALILGGTVSTWLSDFDYEDEYVVQGRIWDPLLNAQSGQPTGSSKVDSRAIYSDIFSSRMREKYGLNNGDKHSNQV</sequence>
<keyword evidence="2 5" id="KW-0812">Transmembrane</keyword>
<dbReference type="Proteomes" id="UP001497480">
    <property type="component" value="Unassembled WGS sequence"/>
</dbReference>
<keyword evidence="3 5" id="KW-1133">Transmembrane helix</keyword>
<evidence type="ECO:0000256" key="1">
    <source>
        <dbReference type="ARBA" id="ARBA00004141"/>
    </source>
</evidence>
<keyword evidence="7" id="KW-1185">Reference proteome</keyword>
<evidence type="ECO:0000256" key="4">
    <source>
        <dbReference type="ARBA" id="ARBA00023136"/>
    </source>
</evidence>
<proteinExistence type="predicted"/>